<proteinExistence type="inferred from homology"/>
<name>A0ABW2NIC9_9BACL</name>
<evidence type="ECO:0000256" key="5">
    <source>
        <dbReference type="ARBA" id="ARBA00022618"/>
    </source>
</evidence>
<feature type="domain" description="PPIase FKBP-type" evidence="16">
    <location>
        <begin position="163"/>
        <end position="248"/>
    </location>
</feature>
<dbReference type="Gene3D" id="1.10.3120.10">
    <property type="entry name" value="Trigger factor, C-terminal domain"/>
    <property type="match status" value="1"/>
</dbReference>
<evidence type="ECO:0000256" key="6">
    <source>
        <dbReference type="ARBA" id="ARBA00023110"/>
    </source>
</evidence>
<evidence type="ECO:0000256" key="3">
    <source>
        <dbReference type="ARBA" id="ARBA00013194"/>
    </source>
</evidence>
<comment type="function">
    <text evidence="10 12">Involved in protein export. Acts as a chaperone by maintaining the newly synthesized protein in an open conformation. Functions as a peptidyl-prolyl cis-trans isomerase.</text>
</comment>
<evidence type="ECO:0000256" key="4">
    <source>
        <dbReference type="ARBA" id="ARBA00016902"/>
    </source>
</evidence>
<keyword evidence="15" id="KW-0175">Coiled coil</keyword>
<feature type="coiled-coil region" evidence="15">
    <location>
        <begin position="255"/>
        <end position="285"/>
    </location>
</feature>
<dbReference type="InterPro" id="IPR008881">
    <property type="entry name" value="Trigger_fac_ribosome-bd_bac"/>
</dbReference>
<dbReference type="InterPro" id="IPR008880">
    <property type="entry name" value="Trigger_fac_C"/>
</dbReference>
<keyword evidence="9 12" id="KW-0131">Cell cycle</keyword>
<sequence>MAVNWEKQEGNQGVLTFEVPAETFNKGLDQAFKKVVKQVNVPGFRKGKVPRKIFEQMFGVESLYQDAIDAVLPEAYSNAIDEADISPVAQPEINVEEIEQGKPVVFTANVTVKPEVKLGEYKGLEVERQDTAVTDEEIEEQLNDRRQGNAEFVIKEDEAAAEGDTVVLDFEGFTDGEAFEGGKAEGYELELGSGNFIPGFEEQLVGVKAGDSKDVEVSFPEEYHAAELAGKPATFKVTVHEVKARELPELDDEFAKEIDSEVESLDELRSKLKEQTAQEKKDASEAALRDELVEQAAKNAEIEIPEVMVESEVDRMVQEFGQRLQQQGMTLDLYYQFSGQDEAALRAQMKEDAETRVRVSLVLEAIAEAEGVTVGEEDIQEELQTMSGQFNMDTEQIKQILGGTEMLENDIRFKKTIEFLVENAKISE</sequence>
<dbReference type="NCBIfam" id="TIGR00115">
    <property type="entry name" value="tig"/>
    <property type="match status" value="1"/>
</dbReference>
<dbReference type="InterPro" id="IPR001179">
    <property type="entry name" value="PPIase_FKBP_dom"/>
</dbReference>
<reference evidence="18" key="1">
    <citation type="journal article" date="2019" name="Int. J. Syst. Evol. Microbiol.">
        <title>The Global Catalogue of Microorganisms (GCM) 10K type strain sequencing project: providing services to taxonomists for standard genome sequencing and annotation.</title>
        <authorList>
            <consortium name="The Broad Institute Genomics Platform"/>
            <consortium name="The Broad Institute Genome Sequencing Center for Infectious Disease"/>
            <person name="Wu L."/>
            <person name="Ma J."/>
        </authorList>
    </citation>
    <scope>NUCLEOTIDE SEQUENCE [LARGE SCALE GENOMIC DNA]</scope>
    <source>
        <strain evidence="18">JCM 4738</strain>
    </source>
</reference>
<dbReference type="Gene3D" id="3.30.70.1050">
    <property type="entry name" value="Trigger factor ribosome-binding domain"/>
    <property type="match status" value="1"/>
</dbReference>
<organism evidence="17 18">
    <name type="scientific">Bhargavaea changchunensis</name>
    <dbReference type="NCBI Taxonomy" id="2134037"/>
    <lineage>
        <taxon>Bacteria</taxon>
        <taxon>Bacillati</taxon>
        <taxon>Bacillota</taxon>
        <taxon>Bacilli</taxon>
        <taxon>Bacillales</taxon>
        <taxon>Caryophanaceae</taxon>
        <taxon>Bhargavaea</taxon>
    </lineage>
</organism>
<dbReference type="Pfam" id="PF05698">
    <property type="entry name" value="Trigger_C"/>
    <property type="match status" value="1"/>
</dbReference>
<comment type="subcellular location">
    <subcellularLocation>
        <location evidence="12">Cytoplasm</location>
    </subcellularLocation>
    <text evidence="12">About half TF is bound to the ribosome near the polypeptide exit tunnel while the other half is free in the cytoplasm.</text>
</comment>
<dbReference type="EMBL" id="JBHTCT010000031">
    <property type="protein sequence ID" value="MFC7365505.1"/>
    <property type="molecule type" value="Genomic_DNA"/>
</dbReference>
<dbReference type="HAMAP" id="MF_00303">
    <property type="entry name" value="Trigger_factor_Tig"/>
    <property type="match status" value="1"/>
</dbReference>
<keyword evidence="5 12" id="KW-0132">Cell division</keyword>
<dbReference type="Pfam" id="PF00254">
    <property type="entry name" value="FKBP_C"/>
    <property type="match status" value="1"/>
</dbReference>
<accession>A0ABW2NIC9</accession>
<keyword evidence="12" id="KW-0963">Cytoplasm</keyword>
<dbReference type="InterPro" id="IPR005215">
    <property type="entry name" value="Trig_fac"/>
</dbReference>
<comment type="catalytic activity">
    <reaction evidence="1 12 13">
        <text>[protein]-peptidylproline (omega=180) = [protein]-peptidylproline (omega=0)</text>
        <dbReference type="Rhea" id="RHEA:16237"/>
        <dbReference type="Rhea" id="RHEA-COMP:10747"/>
        <dbReference type="Rhea" id="RHEA-COMP:10748"/>
        <dbReference type="ChEBI" id="CHEBI:83833"/>
        <dbReference type="ChEBI" id="CHEBI:83834"/>
        <dbReference type="EC" id="5.2.1.8"/>
    </reaction>
</comment>
<comment type="similarity">
    <text evidence="2 12 14">Belongs to the FKBP-type PPIase family. Tig subfamily.</text>
</comment>
<dbReference type="InterPro" id="IPR046357">
    <property type="entry name" value="PPIase_dom_sf"/>
</dbReference>
<gene>
    <name evidence="12 17" type="primary">tig</name>
    <name evidence="17" type="ORF">ACFQQH_10305</name>
</gene>
<dbReference type="RefSeq" id="WP_157293370.1">
    <property type="nucleotide sequence ID" value="NZ_JBHTCT010000031.1"/>
</dbReference>
<dbReference type="EC" id="5.2.1.8" evidence="3 12"/>
<dbReference type="Gene3D" id="3.10.50.40">
    <property type="match status" value="1"/>
</dbReference>
<dbReference type="Proteomes" id="UP001596483">
    <property type="component" value="Unassembled WGS sequence"/>
</dbReference>
<protein>
    <recommendedName>
        <fullName evidence="4 12">Trigger factor</fullName>
        <shortName evidence="12">TF</shortName>
        <ecNumber evidence="3 12">5.2.1.8</ecNumber>
    </recommendedName>
    <alternativeName>
        <fullName evidence="11 12">PPIase</fullName>
    </alternativeName>
</protein>
<dbReference type="SUPFAM" id="SSF109998">
    <property type="entry name" value="Triger factor/SurA peptide-binding domain-like"/>
    <property type="match status" value="1"/>
</dbReference>
<evidence type="ECO:0000256" key="15">
    <source>
        <dbReference type="SAM" id="Coils"/>
    </source>
</evidence>
<evidence type="ECO:0000256" key="1">
    <source>
        <dbReference type="ARBA" id="ARBA00000971"/>
    </source>
</evidence>
<keyword evidence="18" id="KW-1185">Reference proteome</keyword>
<dbReference type="PANTHER" id="PTHR30560">
    <property type="entry name" value="TRIGGER FACTOR CHAPERONE AND PEPTIDYL-PROLYL CIS/TRANS ISOMERASE"/>
    <property type="match status" value="1"/>
</dbReference>
<evidence type="ECO:0000256" key="8">
    <source>
        <dbReference type="ARBA" id="ARBA00023235"/>
    </source>
</evidence>
<dbReference type="InterPro" id="IPR036611">
    <property type="entry name" value="Trigger_fac_ribosome-bd_sf"/>
</dbReference>
<evidence type="ECO:0000256" key="10">
    <source>
        <dbReference type="ARBA" id="ARBA00024849"/>
    </source>
</evidence>
<evidence type="ECO:0000256" key="11">
    <source>
        <dbReference type="ARBA" id="ARBA00029986"/>
    </source>
</evidence>
<keyword evidence="6 12" id="KW-0697">Rotamase</keyword>
<keyword evidence="8 12" id="KW-0413">Isomerase</keyword>
<dbReference type="PROSITE" id="PS50059">
    <property type="entry name" value="FKBP_PPIASE"/>
    <property type="match status" value="1"/>
</dbReference>
<evidence type="ECO:0000313" key="18">
    <source>
        <dbReference type="Proteomes" id="UP001596483"/>
    </source>
</evidence>
<comment type="caution">
    <text evidence="17">The sequence shown here is derived from an EMBL/GenBank/DDBJ whole genome shotgun (WGS) entry which is preliminary data.</text>
</comment>
<evidence type="ECO:0000256" key="13">
    <source>
        <dbReference type="PROSITE-ProRule" id="PRU00277"/>
    </source>
</evidence>
<dbReference type="SUPFAM" id="SSF102735">
    <property type="entry name" value="Trigger factor ribosome-binding domain"/>
    <property type="match status" value="1"/>
</dbReference>
<keyword evidence="7 12" id="KW-0143">Chaperone</keyword>
<evidence type="ECO:0000256" key="2">
    <source>
        <dbReference type="ARBA" id="ARBA00005464"/>
    </source>
</evidence>
<dbReference type="InterPro" id="IPR037041">
    <property type="entry name" value="Trigger_fac_C_sf"/>
</dbReference>
<evidence type="ECO:0000256" key="14">
    <source>
        <dbReference type="RuleBase" id="RU003914"/>
    </source>
</evidence>
<dbReference type="Pfam" id="PF05697">
    <property type="entry name" value="Trigger_N"/>
    <property type="match status" value="1"/>
</dbReference>
<evidence type="ECO:0000313" key="17">
    <source>
        <dbReference type="EMBL" id="MFC7365505.1"/>
    </source>
</evidence>
<dbReference type="SUPFAM" id="SSF54534">
    <property type="entry name" value="FKBP-like"/>
    <property type="match status" value="1"/>
</dbReference>
<evidence type="ECO:0000256" key="7">
    <source>
        <dbReference type="ARBA" id="ARBA00023186"/>
    </source>
</evidence>
<evidence type="ECO:0000256" key="12">
    <source>
        <dbReference type="HAMAP-Rule" id="MF_00303"/>
    </source>
</evidence>
<dbReference type="GO" id="GO:0003755">
    <property type="term" value="F:peptidyl-prolyl cis-trans isomerase activity"/>
    <property type="evidence" value="ECO:0007669"/>
    <property type="project" value="UniProtKB-EC"/>
</dbReference>
<evidence type="ECO:0000259" key="16">
    <source>
        <dbReference type="PROSITE" id="PS50059"/>
    </source>
</evidence>
<dbReference type="InterPro" id="IPR027304">
    <property type="entry name" value="Trigger_fact/SurA_dom_sf"/>
</dbReference>
<dbReference type="PANTHER" id="PTHR30560:SF3">
    <property type="entry name" value="TRIGGER FACTOR-LIKE PROTEIN TIG, CHLOROPLASTIC"/>
    <property type="match status" value="1"/>
</dbReference>
<evidence type="ECO:0000256" key="9">
    <source>
        <dbReference type="ARBA" id="ARBA00023306"/>
    </source>
</evidence>
<dbReference type="PIRSF" id="PIRSF003095">
    <property type="entry name" value="Trigger_factor"/>
    <property type="match status" value="1"/>
</dbReference>
<comment type="domain">
    <text evidence="12">Consists of 3 domains; the N-terminus binds the ribosome, the middle domain has PPIase activity, while the C-terminus has intrinsic chaperone activity on its own.</text>
</comment>